<evidence type="ECO:0000313" key="7">
    <source>
        <dbReference type="Proteomes" id="UP000887569"/>
    </source>
</evidence>
<dbReference type="WBParaSite" id="PgB11_g010_t01">
    <property type="protein sequence ID" value="PgB11_g010_t01"/>
    <property type="gene ID" value="PgB11_g010"/>
</dbReference>
<keyword evidence="3" id="KW-0256">Endoplasmic reticulum</keyword>
<evidence type="ECO:0000313" key="8">
    <source>
        <dbReference type="WBParaSite" id="PgB11_g010_t01"/>
    </source>
</evidence>
<keyword evidence="5" id="KW-0326">Glycosidase</keyword>
<dbReference type="Proteomes" id="UP000887569">
    <property type="component" value="Unplaced"/>
</dbReference>
<reference evidence="8" key="1">
    <citation type="submission" date="2022-11" db="UniProtKB">
        <authorList>
            <consortium name="WormBaseParasite"/>
        </authorList>
    </citation>
    <scope>IDENTIFICATION</scope>
</reference>
<sequence>MLLSLLMLMFMSDDAYARFPFIRDRYTATFGAFTKKQLQDAKQSTRDMFYFAYDNYVRHAFPLDELDPINCTGRGHDHANPSNININDVLGDYSLSLIESLDSLVVFANKSEFHNAVRLIIDNVSFERNVTVQVFEPTIRVIGSLLSAHLILTDESNMLGDYWLRGYDGELLTMAHDLASRLLPAFEGTNTGLPYPRVNLLSGVNEGTVNETCTAGAGSLLLEFGILSRLLGDSTFEDLARRTNHKLWSLRNANTGLLVKAMW</sequence>
<dbReference type="SUPFAM" id="SSF48225">
    <property type="entry name" value="Seven-hairpin glycosidases"/>
    <property type="match status" value="1"/>
</dbReference>
<evidence type="ECO:0000256" key="3">
    <source>
        <dbReference type="ARBA" id="ARBA00022824"/>
    </source>
</evidence>
<dbReference type="EC" id="3.2.1.-" evidence="5"/>
<dbReference type="GO" id="GO:0016020">
    <property type="term" value="C:membrane"/>
    <property type="evidence" value="ECO:0007669"/>
    <property type="project" value="InterPro"/>
</dbReference>
<organism evidence="7 8">
    <name type="scientific">Parascaris univalens</name>
    <name type="common">Nematode worm</name>
    <dbReference type="NCBI Taxonomy" id="6257"/>
    <lineage>
        <taxon>Eukaryota</taxon>
        <taxon>Metazoa</taxon>
        <taxon>Ecdysozoa</taxon>
        <taxon>Nematoda</taxon>
        <taxon>Chromadorea</taxon>
        <taxon>Rhabditida</taxon>
        <taxon>Spirurina</taxon>
        <taxon>Ascaridomorpha</taxon>
        <taxon>Ascaridoidea</taxon>
        <taxon>Ascarididae</taxon>
        <taxon>Parascaris</taxon>
    </lineage>
</organism>
<dbReference type="GO" id="GO:0005509">
    <property type="term" value="F:calcium ion binding"/>
    <property type="evidence" value="ECO:0007669"/>
    <property type="project" value="InterPro"/>
</dbReference>
<dbReference type="InterPro" id="IPR036026">
    <property type="entry name" value="Seven-hairpin_glycosidases"/>
</dbReference>
<dbReference type="GO" id="GO:0044322">
    <property type="term" value="C:endoplasmic reticulum quality control compartment"/>
    <property type="evidence" value="ECO:0007669"/>
    <property type="project" value="GOC"/>
</dbReference>
<keyword evidence="5" id="KW-0378">Hydrolase</keyword>
<evidence type="ECO:0000256" key="2">
    <source>
        <dbReference type="ARBA" id="ARBA00007658"/>
    </source>
</evidence>
<evidence type="ECO:0000256" key="5">
    <source>
        <dbReference type="RuleBase" id="RU361193"/>
    </source>
</evidence>
<proteinExistence type="inferred from homology"/>
<comment type="subcellular location">
    <subcellularLocation>
        <location evidence="1">Endoplasmic reticulum</location>
    </subcellularLocation>
</comment>
<dbReference type="Pfam" id="PF01532">
    <property type="entry name" value="Glyco_hydro_47"/>
    <property type="match status" value="1"/>
</dbReference>
<feature type="signal peptide" evidence="6">
    <location>
        <begin position="1"/>
        <end position="17"/>
    </location>
</feature>
<protein>
    <recommendedName>
        <fullName evidence="5">alpha-1,2-Mannosidase</fullName>
        <ecNumber evidence="5">3.2.1.-</ecNumber>
    </recommendedName>
</protein>
<dbReference type="InterPro" id="IPR001382">
    <property type="entry name" value="Glyco_hydro_47"/>
</dbReference>
<evidence type="ECO:0000256" key="4">
    <source>
        <dbReference type="ARBA" id="ARBA00023180"/>
    </source>
</evidence>
<dbReference type="PRINTS" id="PR00747">
    <property type="entry name" value="GLYHDRLASE47"/>
</dbReference>
<keyword evidence="4" id="KW-0325">Glycoprotein</keyword>
<dbReference type="PANTHER" id="PTHR45679">
    <property type="entry name" value="ER DEGRADATION-ENHANCING ALPHA-MANNOSIDASE-LIKE PROTEIN 2"/>
    <property type="match status" value="1"/>
</dbReference>
<dbReference type="GO" id="GO:0005975">
    <property type="term" value="P:carbohydrate metabolic process"/>
    <property type="evidence" value="ECO:0007669"/>
    <property type="project" value="InterPro"/>
</dbReference>
<keyword evidence="7" id="KW-1185">Reference proteome</keyword>
<dbReference type="InterPro" id="IPR044674">
    <property type="entry name" value="EDEM1/2/3"/>
</dbReference>
<comment type="similarity">
    <text evidence="2 5">Belongs to the glycosyl hydrolase 47 family.</text>
</comment>
<feature type="chain" id="PRO_5037525223" description="alpha-1,2-Mannosidase" evidence="6">
    <location>
        <begin position="18"/>
        <end position="263"/>
    </location>
</feature>
<dbReference type="Gene3D" id="1.50.10.10">
    <property type="match status" value="1"/>
</dbReference>
<dbReference type="PANTHER" id="PTHR45679:SF5">
    <property type="entry name" value="ER DEGRADATION-ENHANCING ALPHA-MANNOSIDASE-LIKE PROTEIN 1"/>
    <property type="match status" value="1"/>
</dbReference>
<dbReference type="AlphaFoldDB" id="A0A914ZRI0"/>
<name>A0A914ZRI0_PARUN</name>
<dbReference type="GO" id="GO:0004571">
    <property type="term" value="F:mannosyl-oligosaccharide 1,2-alpha-mannosidase activity"/>
    <property type="evidence" value="ECO:0007669"/>
    <property type="project" value="InterPro"/>
</dbReference>
<evidence type="ECO:0000256" key="6">
    <source>
        <dbReference type="SAM" id="SignalP"/>
    </source>
</evidence>
<keyword evidence="6" id="KW-0732">Signal</keyword>
<dbReference type="InterPro" id="IPR012341">
    <property type="entry name" value="6hp_glycosidase-like_sf"/>
</dbReference>
<evidence type="ECO:0000256" key="1">
    <source>
        <dbReference type="ARBA" id="ARBA00004240"/>
    </source>
</evidence>
<accession>A0A914ZRI0</accession>
<dbReference type="GO" id="GO:1904380">
    <property type="term" value="P:endoplasmic reticulum mannose trimming"/>
    <property type="evidence" value="ECO:0007669"/>
    <property type="project" value="InterPro"/>
</dbReference>